<dbReference type="SUPFAM" id="SSF52540">
    <property type="entry name" value="P-loop containing nucleoside triphosphate hydrolases"/>
    <property type="match status" value="1"/>
</dbReference>
<feature type="transmembrane region" description="Helical" evidence="7">
    <location>
        <begin position="122"/>
        <end position="142"/>
    </location>
</feature>
<accession>A0ABY4B029</accession>
<dbReference type="Proteomes" id="UP000831304">
    <property type="component" value="Chromosome"/>
</dbReference>
<evidence type="ECO:0000259" key="9">
    <source>
        <dbReference type="PROSITE" id="PS50929"/>
    </source>
</evidence>
<feature type="transmembrane region" description="Helical" evidence="7">
    <location>
        <begin position="226"/>
        <end position="252"/>
    </location>
</feature>
<dbReference type="SUPFAM" id="SSF90123">
    <property type="entry name" value="ABC transporter transmembrane region"/>
    <property type="match status" value="1"/>
</dbReference>
<dbReference type="Pfam" id="PF00664">
    <property type="entry name" value="ABC_membrane"/>
    <property type="match status" value="1"/>
</dbReference>
<dbReference type="InterPro" id="IPR003593">
    <property type="entry name" value="AAA+_ATPase"/>
</dbReference>
<feature type="transmembrane region" description="Helical" evidence="7">
    <location>
        <begin position="148"/>
        <end position="165"/>
    </location>
</feature>
<evidence type="ECO:0000313" key="11">
    <source>
        <dbReference type="Proteomes" id="UP000831304"/>
    </source>
</evidence>
<feature type="domain" description="ABC transmembrane type-1" evidence="9">
    <location>
        <begin position="10"/>
        <end position="266"/>
    </location>
</feature>
<feature type="domain" description="ABC transporter" evidence="8">
    <location>
        <begin position="330"/>
        <end position="541"/>
    </location>
</feature>
<evidence type="ECO:0000313" key="10">
    <source>
        <dbReference type="EMBL" id="UOE27997.1"/>
    </source>
</evidence>
<sequence length="541" mass="56245">MPPLRRLLPAVLAGIASGGSAVALLAASAWLITRAAEQPPILFLSLGIVGVRAFALSRAVFRYLERLAGHDAAFRQLAAVRAGVYERMLPVAPDGVPATRGGELLARFVGDVDELQNLALRVVQPVVSALVVLVAAVTGIAFLAPGAAAGLALVLVAGIGLALFAQHRAGARADRELAPLRGRLQQAVVEHLRTRELLVAYGATDADLDRIDGLARRLGRVSRARAVAAGAVAAAVAAMGGIGAAVALWLAAPVLSNGGIDGPTLAILALVPLAVAEVAAAIPPAAAAWRVARSAAERVARAVPADVPPELPVPAVAPRALPADGTAPRLELHGVHADWPGSDGIERPSALRPVDLVLDPGERVLVRGPSGSGKTTLAHVLVRFLEYGGSYRVDGIEARELDAHRLRDRIGLVEQRPWLFDESIRQNLIFARDTASDAELEAVVERVGLGEWMRERGGLDAPVGERGALVSGGQAHRIALARAMLADFDVLVLDEPTASVDRARADALLAELLDAASGRSVVLISHTPVAAGLVDRELVLG</sequence>
<comment type="subcellular location">
    <subcellularLocation>
        <location evidence="1">Cell membrane</location>
        <topology evidence="1">Multi-pass membrane protein</topology>
    </subcellularLocation>
</comment>
<dbReference type="EMBL" id="CP094533">
    <property type="protein sequence ID" value="UOE27997.1"/>
    <property type="molecule type" value="Genomic_DNA"/>
</dbReference>
<keyword evidence="11" id="KW-1185">Reference proteome</keyword>
<feature type="transmembrane region" description="Helical" evidence="7">
    <location>
        <begin position="41"/>
        <end position="61"/>
    </location>
</feature>
<keyword evidence="3" id="KW-0547">Nucleotide-binding</keyword>
<dbReference type="PROSITE" id="PS50893">
    <property type="entry name" value="ABC_TRANSPORTER_2"/>
    <property type="match status" value="1"/>
</dbReference>
<keyword evidence="4" id="KW-0067">ATP-binding</keyword>
<evidence type="ECO:0000256" key="3">
    <source>
        <dbReference type="ARBA" id="ARBA00022741"/>
    </source>
</evidence>
<keyword evidence="2 7" id="KW-0812">Transmembrane</keyword>
<keyword evidence="6 7" id="KW-0472">Membrane</keyword>
<dbReference type="PANTHER" id="PTHR24221">
    <property type="entry name" value="ATP-BINDING CASSETTE SUB-FAMILY B"/>
    <property type="match status" value="1"/>
</dbReference>
<keyword evidence="5 7" id="KW-1133">Transmembrane helix</keyword>
<dbReference type="InterPro" id="IPR003439">
    <property type="entry name" value="ABC_transporter-like_ATP-bd"/>
</dbReference>
<dbReference type="Pfam" id="PF00005">
    <property type="entry name" value="ABC_tran"/>
    <property type="match status" value="1"/>
</dbReference>
<dbReference type="InterPro" id="IPR011527">
    <property type="entry name" value="ABC1_TM_dom"/>
</dbReference>
<dbReference type="Gene3D" id="3.40.50.300">
    <property type="entry name" value="P-loop containing nucleotide triphosphate hydrolases"/>
    <property type="match status" value="1"/>
</dbReference>
<dbReference type="PROSITE" id="PS50929">
    <property type="entry name" value="ABC_TM1F"/>
    <property type="match status" value="1"/>
</dbReference>
<dbReference type="PANTHER" id="PTHR24221:SF654">
    <property type="entry name" value="ATP-BINDING CASSETTE SUB-FAMILY B MEMBER 6"/>
    <property type="match status" value="1"/>
</dbReference>
<evidence type="ECO:0000256" key="6">
    <source>
        <dbReference type="ARBA" id="ARBA00023136"/>
    </source>
</evidence>
<organism evidence="10 11">
    <name type="scientific">Agromyces soli</name>
    <dbReference type="NCBI Taxonomy" id="659012"/>
    <lineage>
        <taxon>Bacteria</taxon>
        <taxon>Bacillati</taxon>
        <taxon>Actinomycetota</taxon>
        <taxon>Actinomycetes</taxon>
        <taxon>Micrococcales</taxon>
        <taxon>Microbacteriaceae</taxon>
        <taxon>Agromyces</taxon>
    </lineage>
</organism>
<protein>
    <submittedName>
        <fullName evidence="10">Thiol reductant ABC exporter subunit CydC</fullName>
    </submittedName>
</protein>
<evidence type="ECO:0000259" key="8">
    <source>
        <dbReference type="PROSITE" id="PS50893"/>
    </source>
</evidence>
<dbReference type="SMART" id="SM00382">
    <property type="entry name" value="AAA"/>
    <property type="match status" value="1"/>
</dbReference>
<dbReference type="InterPro" id="IPR027417">
    <property type="entry name" value="P-loop_NTPase"/>
</dbReference>
<proteinExistence type="predicted"/>
<evidence type="ECO:0000256" key="4">
    <source>
        <dbReference type="ARBA" id="ARBA00022840"/>
    </source>
</evidence>
<gene>
    <name evidence="10" type="primary">cydC</name>
    <name evidence="10" type="ORF">MTP13_15070</name>
</gene>
<dbReference type="InterPro" id="IPR036640">
    <property type="entry name" value="ABC1_TM_sf"/>
</dbReference>
<evidence type="ECO:0000256" key="7">
    <source>
        <dbReference type="SAM" id="Phobius"/>
    </source>
</evidence>
<evidence type="ECO:0000256" key="5">
    <source>
        <dbReference type="ARBA" id="ARBA00022989"/>
    </source>
</evidence>
<name>A0ABY4B029_9MICO</name>
<feature type="transmembrane region" description="Helical" evidence="7">
    <location>
        <begin position="264"/>
        <end position="289"/>
    </location>
</feature>
<dbReference type="NCBIfam" id="TIGR02868">
    <property type="entry name" value="CydC"/>
    <property type="match status" value="1"/>
</dbReference>
<dbReference type="InterPro" id="IPR039421">
    <property type="entry name" value="Type_1_exporter"/>
</dbReference>
<evidence type="ECO:0000256" key="1">
    <source>
        <dbReference type="ARBA" id="ARBA00004651"/>
    </source>
</evidence>
<reference evidence="10 11" key="1">
    <citation type="submission" date="2022-03" db="EMBL/GenBank/DDBJ databases">
        <title>Agromyces sp. isolated from the gut of P. brevitarsis seulensis larvae.</title>
        <authorList>
            <person name="Won M."/>
            <person name="Kwon S.-W."/>
        </authorList>
    </citation>
    <scope>NUCLEOTIDE SEQUENCE [LARGE SCALE GENOMIC DNA]</scope>
    <source>
        <strain evidence="10 11">KACC 16215</strain>
    </source>
</reference>
<dbReference type="InterPro" id="IPR014223">
    <property type="entry name" value="ABC_CydC/D"/>
</dbReference>
<dbReference type="Gene3D" id="1.20.1560.10">
    <property type="entry name" value="ABC transporter type 1, transmembrane domain"/>
    <property type="match status" value="1"/>
</dbReference>
<evidence type="ECO:0000256" key="2">
    <source>
        <dbReference type="ARBA" id="ARBA00022692"/>
    </source>
</evidence>